<comment type="caution">
    <text evidence="2">The sequence shown here is derived from an EMBL/GenBank/DDBJ whole genome shotgun (WGS) entry which is preliminary data.</text>
</comment>
<dbReference type="EMBL" id="JBANQN010000004">
    <property type="protein sequence ID" value="KAK6791775.1"/>
    <property type="molecule type" value="Genomic_DNA"/>
</dbReference>
<dbReference type="Proteomes" id="UP001371456">
    <property type="component" value="Unassembled WGS sequence"/>
</dbReference>
<dbReference type="Gene3D" id="2.90.10.10">
    <property type="entry name" value="Bulb-type lectin domain"/>
    <property type="match status" value="1"/>
</dbReference>
<accession>A0AAN8TRC2</accession>
<keyword evidence="3" id="KW-1185">Reference proteome</keyword>
<evidence type="ECO:0000313" key="2">
    <source>
        <dbReference type="EMBL" id="KAK6791775.1"/>
    </source>
</evidence>
<organism evidence="2 3">
    <name type="scientific">Solanum bulbocastanum</name>
    <name type="common">Wild potato</name>
    <dbReference type="NCBI Taxonomy" id="147425"/>
    <lineage>
        <taxon>Eukaryota</taxon>
        <taxon>Viridiplantae</taxon>
        <taxon>Streptophyta</taxon>
        <taxon>Embryophyta</taxon>
        <taxon>Tracheophyta</taxon>
        <taxon>Spermatophyta</taxon>
        <taxon>Magnoliopsida</taxon>
        <taxon>eudicotyledons</taxon>
        <taxon>Gunneridae</taxon>
        <taxon>Pentapetalae</taxon>
        <taxon>asterids</taxon>
        <taxon>lamiids</taxon>
        <taxon>Solanales</taxon>
        <taxon>Solanaceae</taxon>
        <taxon>Solanoideae</taxon>
        <taxon>Solaneae</taxon>
        <taxon>Solanum</taxon>
    </lineage>
</organism>
<dbReference type="InterPro" id="IPR036426">
    <property type="entry name" value="Bulb-type_lectin_dom_sf"/>
</dbReference>
<name>A0AAN8TRC2_SOLBU</name>
<reference evidence="2 3" key="1">
    <citation type="submission" date="2024-02" db="EMBL/GenBank/DDBJ databases">
        <title>de novo genome assembly of Solanum bulbocastanum strain 11H21.</title>
        <authorList>
            <person name="Hosaka A.J."/>
        </authorList>
    </citation>
    <scope>NUCLEOTIDE SEQUENCE [LARGE SCALE GENOMIC DNA]</scope>
    <source>
        <tissue evidence="2">Young leaves</tissue>
    </source>
</reference>
<keyword evidence="1" id="KW-0732">Signal</keyword>
<sequence>MQVGSQEISVIHPSRAIASASMLDTKNFYISAGKELFSSAAEAYDSFGVFCLKMQNDRNLVQYPVDAADSAPYAYYGTDLHNSTNRLRNLTRGGYIEERTTICMLKI</sequence>
<evidence type="ECO:0000256" key="1">
    <source>
        <dbReference type="ARBA" id="ARBA00022729"/>
    </source>
</evidence>
<gene>
    <name evidence="2" type="ORF">RDI58_010856</name>
</gene>
<evidence type="ECO:0000313" key="3">
    <source>
        <dbReference type="Proteomes" id="UP001371456"/>
    </source>
</evidence>
<dbReference type="AlphaFoldDB" id="A0AAN8TRC2"/>
<proteinExistence type="predicted"/>
<protein>
    <submittedName>
        <fullName evidence="2">Uncharacterized protein</fullName>
    </submittedName>
</protein>